<feature type="transmembrane region" description="Helical" evidence="6">
    <location>
        <begin position="69"/>
        <end position="92"/>
    </location>
</feature>
<keyword evidence="3 6" id="KW-1133">Transmembrane helix</keyword>
<dbReference type="Proteomes" id="UP001569963">
    <property type="component" value="Unassembled WGS sequence"/>
</dbReference>
<sequence length="353" mass="37522">MAGHYPPPPPPPRPPAPPYGRPPHGGPPYGGPPYGAPPPRGPGYGPPAYGPPQYRYVPMRPPPRRSAGGTIAGIFGGLTALVVFAILGLSLLGGTTRGSTADARTPASSGGGAQSAKEKATDNKLYKSGALTSVSCRLPGILPSAESMRQFMNTLSDCLDSAWARQFQKAGIAFDKPNRVFWVEPGRSPCGTYPAPGASAFYCPANNTMYVGLEHVVETSGGEPLSHYAVYARVIAHEYGHHVQDRAGILLYGDRQIESGDRATANAAGRRIELQAQCFAGSFLGSERATLPMTREQYVAMIVDVRGRGEDRKPPDERDHGLGRHYAGWVVTGFNGRDLTVCNTWIAPPSTVS</sequence>
<dbReference type="PANTHER" id="PTHR30168:SF0">
    <property type="entry name" value="INNER MEMBRANE PROTEIN"/>
    <property type="match status" value="1"/>
</dbReference>
<comment type="caution">
    <text evidence="7">The sequence shown here is derived from an EMBL/GenBank/DDBJ whole genome shotgun (WGS) entry which is preliminary data.</text>
</comment>
<feature type="region of interest" description="Disordered" evidence="5">
    <location>
        <begin position="1"/>
        <end position="49"/>
    </location>
</feature>
<dbReference type="RefSeq" id="WP_371947007.1">
    <property type="nucleotide sequence ID" value="NZ_JAXCEI010000001.1"/>
</dbReference>
<keyword evidence="2 6" id="KW-0812">Transmembrane</keyword>
<evidence type="ECO:0000256" key="2">
    <source>
        <dbReference type="ARBA" id="ARBA00022692"/>
    </source>
</evidence>
<keyword evidence="4 6" id="KW-0472">Membrane</keyword>
<evidence type="ECO:0000313" key="7">
    <source>
        <dbReference type="EMBL" id="MFA1537669.1"/>
    </source>
</evidence>
<dbReference type="SUPFAM" id="SSF55486">
    <property type="entry name" value="Metalloproteases ('zincins'), catalytic domain"/>
    <property type="match status" value="1"/>
</dbReference>
<organism evidence="7 8">
    <name type="scientific">Actinomadura monticuli</name>
    <dbReference type="NCBI Taxonomy" id="3097367"/>
    <lineage>
        <taxon>Bacteria</taxon>
        <taxon>Bacillati</taxon>
        <taxon>Actinomycetota</taxon>
        <taxon>Actinomycetes</taxon>
        <taxon>Streptosporangiales</taxon>
        <taxon>Thermomonosporaceae</taxon>
        <taxon>Actinomadura</taxon>
    </lineage>
</organism>
<name>A0ABV4Q6N9_9ACTN</name>
<evidence type="ECO:0000256" key="3">
    <source>
        <dbReference type="ARBA" id="ARBA00022989"/>
    </source>
</evidence>
<accession>A0ABV4Q6N9</accession>
<dbReference type="InterPro" id="IPR007343">
    <property type="entry name" value="Uncharacterised_pept_Zn_put"/>
</dbReference>
<comment type="subcellular location">
    <subcellularLocation>
        <location evidence="1">Membrane</location>
        <topology evidence="1">Single-pass membrane protein</topology>
    </subcellularLocation>
</comment>
<evidence type="ECO:0000256" key="5">
    <source>
        <dbReference type="SAM" id="MobiDB-lite"/>
    </source>
</evidence>
<evidence type="ECO:0000313" key="8">
    <source>
        <dbReference type="Proteomes" id="UP001569963"/>
    </source>
</evidence>
<protein>
    <submittedName>
        <fullName evidence="7">Neutral zinc metallopeptidase</fullName>
    </submittedName>
</protein>
<evidence type="ECO:0000256" key="6">
    <source>
        <dbReference type="SAM" id="Phobius"/>
    </source>
</evidence>
<dbReference type="EMBL" id="JAXCEI010000001">
    <property type="protein sequence ID" value="MFA1537669.1"/>
    <property type="molecule type" value="Genomic_DNA"/>
</dbReference>
<evidence type="ECO:0000256" key="4">
    <source>
        <dbReference type="ARBA" id="ARBA00023136"/>
    </source>
</evidence>
<proteinExistence type="predicted"/>
<reference evidence="7 8" key="1">
    <citation type="submission" date="2023-11" db="EMBL/GenBank/DDBJ databases">
        <title>Actinomadura monticuli sp. nov., isolated from volcanic ash.</title>
        <authorList>
            <person name="Lee S.D."/>
            <person name="Yang H."/>
            <person name="Kim I.S."/>
        </authorList>
    </citation>
    <scope>NUCLEOTIDE SEQUENCE [LARGE SCALE GENOMIC DNA]</scope>
    <source>
        <strain evidence="7 8">DLS-62</strain>
    </source>
</reference>
<gene>
    <name evidence="7" type="ORF">SM611_01900</name>
</gene>
<dbReference type="PANTHER" id="PTHR30168">
    <property type="entry name" value="PUTATIVE MEMBRANE PROTEIN YPFJ"/>
    <property type="match status" value="1"/>
</dbReference>
<keyword evidence="8" id="KW-1185">Reference proteome</keyword>
<feature type="region of interest" description="Disordered" evidence="5">
    <location>
        <begin position="95"/>
        <end position="122"/>
    </location>
</feature>
<dbReference type="Pfam" id="PF04228">
    <property type="entry name" value="Zn_peptidase"/>
    <property type="match status" value="1"/>
</dbReference>
<evidence type="ECO:0000256" key="1">
    <source>
        <dbReference type="ARBA" id="ARBA00004167"/>
    </source>
</evidence>